<dbReference type="OrthoDB" id="435460at2759"/>
<comment type="caution">
    <text evidence="3">The sequence shown here is derived from an EMBL/GenBank/DDBJ whole genome shotgun (WGS) entry which is preliminary data.</text>
</comment>
<feature type="region of interest" description="Disordered" evidence="1">
    <location>
        <begin position="377"/>
        <end position="407"/>
    </location>
</feature>
<dbReference type="AlphaFoldDB" id="A0A8H5HVI9"/>
<evidence type="ECO:0000313" key="3">
    <source>
        <dbReference type="EMBL" id="KAF5390342.1"/>
    </source>
</evidence>
<dbReference type="Gene3D" id="1.10.10.60">
    <property type="entry name" value="Homeodomain-like"/>
    <property type="match status" value="1"/>
</dbReference>
<dbReference type="SUPFAM" id="SSF46689">
    <property type="entry name" value="Homeodomain-like"/>
    <property type="match status" value="1"/>
</dbReference>
<feature type="compositionally biased region" description="Basic and acidic residues" evidence="1">
    <location>
        <begin position="385"/>
        <end position="402"/>
    </location>
</feature>
<feature type="domain" description="TERF2-interacting telomeric protein 1 Myb" evidence="2">
    <location>
        <begin position="197"/>
        <end position="257"/>
    </location>
</feature>
<name>A0A8H5HVI9_9AGAR</name>
<dbReference type="EMBL" id="JAACJN010000016">
    <property type="protein sequence ID" value="KAF5390342.1"/>
    <property type="molecule type" value="Genomic_DNA"/>
</dbReference>
<evidence type="ECO:0000313" key="4">
    <source>
        <dbReference type="Proteomes" id="UP000518752"/>
    </source>
</evidence>
<proteinExistence type="predicted"/>
<protein>
    <recommendedName>
        <fullName evidence="2">TERF2-interacting telomeric protein 1 Myb domain-containing protein</fullName>
    </recommendedName>
</protein>
<reference evidence="3 4" key="1">
    <citation type="journal article" date="2020" name="ISME J.">
        <title>Uncovering the hidden diversity of litter-decomposition mechanisms in mushroom-forming fungi.</title>
        <authorList>
            <person name="Floudas D."/>
            <person name="Bentzer J."/>
            <person name="Ahren D."/>
            <person name="Johansson T."/>
            <person name="Persson P."/>
            <person name="Tunlid A."/>
        </authorList>
    </citation>
    <scope>NUCLEOTIDE SEQUENCE [LARGE SCALE GENOMIC DNA]</scope>
    <source>
        <strain evidence="3 4">CBS 406.79</strain>
    </source>
</reference>
<dbReference type="Pfam" id="PF08914">
    <property type="entry name" value="Myb_Rap1"/>
    <property type="match status" value="1"/>
</dbReference>
<gene>
    <name evidence="3" type="ORF">D9757_002781</name>
</gene>
<dbReference type="InterPro" id="IPR009057">
    <property type="entry name" value="Homeodomain-like_sf"/>
</dbReference>
<dbReference type="InterPro" id="IPR015010">
    <property type="entry name" value="TERF2IP_Myb"/>
</dbReference>
<evidence type="ECO:0000259" key="2">
    <source>
        <dbReference type="Pfam" id="PF08914"/>
    </source>
</evidence>
<dbReference type="CDD" id="cd11655">
    <property type="entry name" value="rap1_myb-like"/>
    <property type="match status" value="1"/>
</dbReference>
<accession>A0A8H5HVI9</accession>
<sequence>MTIQGIFQAIHFYLQPEITLDTQNALRQSITELGGHVDAIVPENGYVLADLNSKEPERTQIFQLFTPDRWVVPLSYVETCRAMGVQLKPIFLDDGRPMHIHIHESIANINFRQKMCERIMECAGYPYATIESARVILADAKTNVFNALVKTYQLTPHKFIETLEWVDKCIERQDVIFTPHVFKNPGGRRAGEERTQFSEEDEQKLCEWIAAKIPYKSTGGRTGNKLYQQLFEMRNHPEFTWVTRHTWQSWRERYKKNADRLDKIIDSIVTTTKPTQGEKWQYGYVRQDDERPKKKRRRISKPEEEDQRPPLQPQQQEFVLGSSGSGKALVSNFDPVTQAMATNPSFGQLAGMLRLAPTSDISTVENNEDGWGIRVGSSLPPSWPKPKDADALGQDHDSKSKLSEPPTMTDETLQLAMVAVAQVLDQNLADIARQTRFTVEEVREYYDKSGDVERTNRRFHKMREHLNLLPDDDP</sequence>
<keyword evidence="4" id="KW-1185">Reference proteome</keyword>
<dbReference type="Proteomes" id="UP000518752">
    <property type="component" value="Unassembled WGS sequence"/>
</dbReference>
<evidence type="ECO:0000256" key="1">
    <source>
        <dbReference type="SAM" id="MobiDB-lite"/>
    </source>
</evidence>
<organism evidence="3 4">
    <name type="scientific">Collybiopsis confluens</name>
    <dbReference type="NCBI Taxonomy" id="2823264"/>
    <lineage>
        <taxon>Eukaryota</taxon>
        <taxon>Fungi</taxon>
        <taxon>Dikarya</taxon>
        <taxon>Basidiomycota</taxon>
        <taxon>Agaricomycotina</taxon>
        <taxon>Agaricomycetes</taxon>
        <taxon>Agaricomycetidae</taxon>
        <taxon>Agaricales</taxon>
        <taxon>Marasmiineae</taxon>
        <taxon>Omphalotaceae</taxon>
        <taxon>Collybiopsis</taxon>
    </lineage>
</organism>
<feature type="region of interest" description="Disordered" evidence="1">
    <location>
        <begin position="286"/>
        <end position="314"/>
    </location>
</feature>